<dbReference type="InterPro" id="IPR002489">
    <property type="entry name" value="Glu_synth_asu_C"/>
</dbReference>
<evidence type="ECO:0000259" key="1">
    <source>
        <dbReference type="PROSITE" id="PS51379"/>
    </source>
</evidence>
<dbReference type="InterPro" id="IPR017896">
    <property type="entry name" value="4Fe4S_Fe-S-bd"/>
</dbReference>
<dbReference type="Gene3D" id="3.50.50.60">
    <property type="entry name" value="FAD/NAD(P)-binding domain"/>
    <property type="match status" value="2"/>
</dbReference>
<reference evidence="2 3" key="1">
    <citation type="submission" date="2016-10" db="EMBL/GenBank/DDBJ databases">
        <authorList>
            <person name="de Groot N.N."/>
        </authorList>
    </citation>
    <scope>NUCLEOTIDE SEQUENCE [LARGE SCALE GENOMIC DNA]</scope>
    <source>
        <strain evidence="2 3">ASO4-2</strain>
    </source>
</reference>
<gene>
    <name evidence="2" type="ORF">SAMN05660653_00714</name>
</gene>
<sequence length="790" mass="85754">MSKAEAVHIAGTDETGRVSSRILEERIQEAVRSGACDLEVAARGQHGIGGRLFQPEGKPITVRITGSPGQRTGSMGSPGTTIEIHGPASDDIGWLNAGAEIIVHGYVTNGACNAMAQGKVFVGGPIGSRGMTMTKFNPRFSHPELWVLGSAGDYFAEFMAGGVAVVCGHEAQDPSNVLGYRPCVGMVGGKIFFRGPIHGYSQADAKLTPISDEEWQWLTTNMENFLDKVHRKELLAGLTIREEWQCLSARTPMEKIGAKRRSMSEFRRDVWDKELGRGGMIGDLTNLDRSPIPLITTGDLRRYVPVWEHRKYLAPCQAACPTGMPVQERWRLIREGKVDEAVDVALAFTPFPASICGYLCPHLCMQGCTKGVAGGLQPVDITDLGRKGVGSKPPKLPELSGTRVAVIGGGPAGISVAWQLRLKGHDTWIYDMEKVLGGKMATAIPEQRIPREVLEAEVERARQILPHIHLQQNLTHKEFEQLKADFDYVVIATGAQKPRTIPIPGAERIVPALTFLKSAKLNNQPVGRRLVIIGAGNVGCDVATEGHRLGAEEITLIDIQEPASFGEERKAAERAGAVFRYPCFTKEITPEGVMLTTGEVIPADTVVISIGDLPDLGFLPESILVDRGFVLVNENHQTSDPQVFAIGDIVKPGLLTDAIGAGRKAARIIDEMTSGKRPLMNASWLKDYPIEYSESSERIDYSRMTLEYYDPRITELQNLNDCASQCSSCGSCMDCGLCDVVCPAAAIERKDQGDGKYERAANPDKCIGCGFCGKCCPCGVWDLVENTPMG</sequence>
<dbReference type="EMBL" id="FMXO01000003">
    <property type="protein sequence ID" value="SDB14312.1"/>
    <property type="molecule type" value="Genomic_DNA"/>
</dbReference>
<dbReference type="Gene3D" id="1.10.1060.10">
    <property type="entry name" value="Alpha-helical ferredoxin"/>
    <property type="match status" value="1"/>
</dbReference>
<dbReference type="PROSITE" id="PS51379">
    <property type="entry name" value="4FE4S_FER_2"/>
    <property type="match status" value="2"/>
</dbReference>
<dbReference type="SUPFAM" id="SSF54862">
    <property type="entry name" value="4Fe-4S ferredoxins"/>
    <property type="match status" value="1"/>
</dbReference>
<proteinExistence type="predicted"/>
<dbReference type="SUPFAM" id="SSF51905">
    <property type="entry name" value="FAD/NAD(P)-binding domain"/>
    <property type="match status" value="1"/>
</dbReference>
<dbReference type="SUPFAM" id="SSF69336">
    <property type="entry name" value="Alpha subunit of glutamate synthase, C-terminal domain"/>
    <property type="match status" value="1"/>
</dbReference>
<dbReference type="Gene3D" id="2.160.20.60">
    <property type="entry name" value="Glutamate synthase, alpha subunit, C-terminal domain"/>
    <property type="match status" value="1"/>
</dbReference>
<dbReference type="Proteomes" id="UP000198771">
    <property type="component" value="Unassembled WGS sequence"/>
</dbReference>
<dbReference type="PRINTS" id="PR00469">
    <property type="entry name" value="PNDRDTASEII"/>
</dbReference>
<dbReference type="InterPro" id="IPR028261">
    <property type="entry name" value="DPD_II"/>
</dbReference>
<dbReference type="AlphaFoldDB" id="A0A1G6B160"/>
<dbReference type="PRINTS" id="PR00368">
    <property type="entry name" value="FADPNR"/>
</dbReference>
<dbReference type="PANTHER" id="PTHR43100">
    <property type="entry name" value="GLUTAMATE SYNTHASE [NADPH] SMALL CHAIN"/>
    <property type="match status" value="1"/>
</dbReference>
<feature type="domain" description="4Fe-4S ferredoxin-type" evidence="1">
    <location>
        <begin position="757"/>
        <end position="786"/>
    </location>
</feature>
<dbReference type="InterPro" id="IPR051394">
    <property type="entry name" value="Glutamate_Synthase"/>
</dbReference>
<dbReference type="Pfam" id="PF07992">
    <property type="entry name" value="Pyr_redox_2"/>
    <property type="match status" value="1"/>
</dbReference>
<evidence type="ECO:0000313" key="2">
    <source>
        <dbReference type="EMBL" id="SDB14312.1"/>
    </source>
</evidence>
<dbReference type="GO" id="GO:0051536">
    <property type="term" value="F:iron-sulfur cluster binding"/>
    <property type="evidence" value="ECO:0007669"/>
    <property type="project" value="InterPro"/>
</dbReference>
<dbReference type="Pfam" id="PF14691">
    <property type="entry name" value="Fer4_20"/>
    <property type="match status" value="1"/>
</dbReference>
<dbReference type="GO" id="GO:0016491">
    <property type="term" value="F:oxidoreductase activity"/>
    <property type="evidence" value="ECO:0007669"/>
    <property type="project" value="InterPro"/>
</dbReference>
<accession>A0A1G6B160</accession>
<dbReference type="InterPro" id="IPR036188">
    <property type="entry name" value="FAD/NAD-bd_sf"/>
</dbReference>
<dbReference type="InterPro" id="IPR036485">
    <property type="entry name" value="Glu_synth_asu_C_sf"/>
</dbReference>
<protein>
    <submittedName>
        <fullName evidence="2">NADPH-dependent glutamate synthase beta chain</fullName>
    </submittedName>
</protein>
<dbReference type="RefSeq" id="WP_092117311.1">
    <property type="nucleotide sequence ID" value="NZ_FMXO01000003.1"/>
</dbReference>
<organism evidence="2 3">
    <name type="scientific">Desulfonatronum thiosulfatophilum</name>
    <dbReference type="NCBI Taxonomy" id="617002"/>
    <lineage>
        <taxon>Bacteria</taxon>
        <taxon>Pseudomonadati</taxon>
        <taxon>Thermodesulfobacteriota</taxon>
        <taxon>Desulfovibrionia</taxon>
        <taxon>Desulfovibrionales</taxon>
        <taxon>Desulfonatronaceae</taxon>
        <taxon>Desulfonatronum</taxon>
    </lineage>
</organism>
<dbReference type="InterPro" id="IPR023753">
    <property type="entry name" value="FAD/NAD-binding_dom"/>
</dbReference>
<keyword evidence="3" id="KW-1185">Reference proteome</keyword>
<name>A0A1G6B160_9BACT</name>
<evidence type="ECO:0000313" key="3">
    <source>
        <dbReference type="Proteomes" id="UP000198771"/>
    </source>
</evidence>
<dbReference type="PANTHER" id="PTHR43100:SF2">
    <property type="entry name" value="BNAA03G19380D PROTEIN"/>
    <property type="match status" value="1"/>
</dbReference>
<dbReference type="InterPro" id="IPR009051">
    <property type="entry name" value="Helical_ferredxn"/>
</dbReference>
<feature type="domain" description="4Fe-4S ferredoxin-type" evidence="1">
    <location>
        <begin position="732"/>
        <end position="752"/>
    </location>
</feature>
<dbReference type="Pfam" id="PF01493">
    <property type="entry name" value="GXGXG"/>
    <property type="match status" value="1"/>
</dbReference>
<dbReference type="STRING" id="617002.SAMN05660653_00714"/>
<dbReference type="OrthoDB" id="9803192at2"/>